<feature type="coiled-coil region" evidence="1">
    <location>
        <begin position="51"/>
        <end position="85"/>
    </location>
</feature>
<feature type="compositionally biased region" description="Acidic residues" evidence="2">
    <location>
        <begin position="18"/>
        <end position="28"/>
    </location>
</feature>
<feature type="region of interest" description="Disordered" evidence="2">
    <location>
        <begin position="1"/>
        <end position="28"/>
    </location>
</feature>
<keyword evidence="1" id="KW-0175">Coiled coil</keyword>
<evidence type="ECO:0000256" key="1">
    <source>
        <dbReference type="SAM" id="Coils"/>
    </source>
</evidence>
<gene>
    <name evidence="3" type="ORF">CC86DRAFT_372020</name>
</gene>
<name>A0A6A6ZSK2_9PLEO</name>
<dbReference type="Proteomes" id="UP000799424">
    <property type="component" value="Unassembled WGS sequence"/>
</dbReference>
<feature type="compositionally biased region" description="Polar residues" evidence="2">
    <location>
        <begin position="1"/>
        <end position="12"/>
    </location>
</feature>
<organism evidence="3 4">
    <name type="scientific">Ophiobolus disseminans</name>
    <dbReference type="NCBI Taxonomy" id="1469910"/>
    <lineage>
        <taxon>Eukaryota</taxon>
        <taxon>Fungi</taxon>
        <taxon>Dikarya</taxon>
        <taxon>Ascomycota</taxon>
        <taxon>Pezizomycotina</taxon>
        <taxon>Dothideomycetes</taxon>
        <taxon>Pleosporomycetidae</taxon>
        <taxon>Pleosporales</taxon>
        <taxon>Pleosporineae</taxon>
        <taxon>Phaeosphaeriaceae</taxon>
        <taxon>Ophiobolus</taxon>
    </lineage>
</organism>
<dbReference type="EMBL" id="MU006231">
    <property type="protein sequence ID" value="KAF2823816.1"/>
    <property type="molecule type" value="Genomic_DNA"/>
</dbReference>
<evidence type="ECO:0000313" key="4">
    <source>
        <dbReference type="Proteomes" id="UP000799424"/>
    </source>
</evidence>
<accession>A0A6A6ZSK2</accession>
<dbReference type="AlphaFoldDB" id="A0A6A6ZSK2"/>
<dbReference type="OrthoDB" id="3684889at2759"/>
<protein>
    <submittedName>
        <fullName evidence="3">Uncharacterized protein</fullName>
    </submittedName>
</protein>
<sequence length="345" mass="39429">MDQPQDSETGPPTTMHDELEDDELEPDELEPDELEQVRIKQQEKQAAWEKRRQIHQQINKLLDEAEIAKAEIEAKETELNAELDKVGRHRCRDLCALLHATLPRELRDMIYDYLLHPASEVSIKRRSYKDDSGELQFRDDKSHPSRRLWKTREVSAKYPWCRSSYMGKVVAREVVERWYGTRIITIRAKNLDLLPNLLEHDLFYNSIDPKDILHHIRVVVHNPAPASTTDLPGNLRCLESLENTSFKITLTLASYSAVSESGSAVLASFLLLICPTVYRLRDAGFSRIRVESCSPQKDFTPIFDASERALENGLKRFTGERLSVEELSSITLASEGSTVDGAEEV</sequence>
<evidence type="ECO:0000256" key="2">
    <source>
        <dbReference type="SAM" id="MobiDB-lite"/>
    </source>
</evidence>
<proteinExistence type="predicted"/>
<keyword evidence="4" id="KW-1185">Reference proteome</keyword>
<reference evidence="3" key="1">
    <citation type="journal article" date="2020" name="Stud. Mycol.">
        <title>101 Dothideomycetes genomes: a test case for predicting lifestyles and emergence of pathogens.</title>
        <authorList>
            <person name="Haridas S."/>
            <person name="Albert R."/>
            <person name="Binder M."/>
            <person name="Bloem J."/>
            <person name="Labutti K."/>
            <person name="Salamov A."/>
            <person name="Andreopoulos B."/>
            <person name="Baker S."/>
            <person name="Barry K."/>
            <person name="Bills G."/>
            <person name="Bluhm B."/>
            <person name="Cannon C."/>
            <person name="Castanera R."/>
            <person name="Culley D."/>
            <person name="Daum C."/>
            <person name="Ezra D."/>
            <person name="Gonzalez J."/>
            <person name="Henrissat B."/>
            <person name="Kuo A."/>
            <person name="Liang C."/>
            <person name="Lipzen A."/>
            <person name="Lutzoni F."/>
            <person name="Magnuson J."/>
            <person name="Mondo S."/>
            <person name="Nolan M."/>
            <person name="Ohm R."/>
            <person name="Pangilinan J."/>
            <person name="Park H.-J."/>
            <person name="Ramirez L."/>
            <person name="Alfaro M."/>
            <person name="Sun H."/>
            <person name="Tritt A."/>
            <person name="Yoshinaga Y."/>
            <person name="Zwiers L.-H."/>
            <person name="Turgeon B."/>
            <person name="Goodwin S."/>
            <person name="Spatafora J."/>
            <person name="Crous P."/>
            <person name="Grigoriev I."/>
        </authorList>
    </citation>
    <scope>NUCLEOTIDE SEQUENCE</scope>
    <source>
        <strain evidence="3">CBS 113818</strain>
    </source>
</reference>
<evidence type="ECO:0000313" key="3">
    <source>
        <dbReference type="EMBL" id="KAF2823816.1"/>
    </source>
</evidence>